<name>A0A9W6FSD5_9BACT</name>
<dbReference type="AlphaFoldDB" id="A0A9W6FSD5"/>
<evidence type="ECO:0008006" key="3">
    <source>
        <dbReference type="Google" id="ProtNLM"/>
    </source>
</evidence>
<reference evidence="1" key="1">
    <citation type="submission" date="2022-12" db="EMBL/GenBank/DDBJ databases">
        <title>Reference genome sequencing for broad-spectrum identification of bacterial and archaeal isolates by mass spectrometry.</title>
        <authorList>
            <person name="Sekiguchi Y."/>
            <person name="Tourlousse D.M."/>
        </authorList>
    </citation>
    <scope>NUCLEOTIDE SEQUENCE</scope>
    <source>
        <strain evidence="1">ASRB1</strain>
    </source>
</reference>
<dbReference type="PANTHER" id="PTHR30348:SF4">
    <property type="entry name" value="DUF72 DOMAIN-CONTAINING PROTEIN"/>
    <property type="match status" value="1"/>
</dbReference>
<protein>
    <recommendedName>
        <fullName evidence="3">DUF72 domain-containing protein</fullName>
    </recommendedName>
</protein>
<dbReference type="Proteomes" id="UP001144372">
    <property type="component" value="Unassembled WGS sequence"/>
</dbReference>
<dbReference type="RefSeq" id="WP_281793196.1">
    <property type="nucleotide sequence ID" value="NZ_BSDR01000001.1"/>
</dbReference>
<proteinExistence type="predicted"/>
<dbReference type="InterPro" id="IPR036520">
    <property type="entry name" value="UPF0759_sf"/>
</dbReference>
<dbReference type="EMBL" id="BSDR01000001">
    <property type="protein sequence ID" value="GLI33919.1"/>
    <property type="molecule type" value="Genomic_DNA"/>
</dbReference>
<sequence>MNLKVGCCGFAGRRALYFKHFPTVEIQKTFYQPPRIETALRWRREAPPGFCFTLKAWQLITHQPSSPTYRRLAHPVSPEVSKRLGGFRPSREVQDAWRVTREIAEVLQASVVVFQCPAGFTPTEENIRNFSAFFSSLVRGAFRIAWEPRGPWPPELVQELCGSLDLIHCVDPFKDKCLSEGAVYYRLHGIGGYRYRYGDMDLQRLLSLCEGREGYVMFNNMTMKEDALRFIACLHREGESF</sequence>
<organism evidence="1 2">
    <name type="scientific">Desulforhabdus amnigena</name>
    <dbReference type="NCBI Taxonomy" id="40218"/>
    <lineage>
        <taxon>Bacteria</taxon>
        <taxon>Pseudomonadati</taxon>
        <taxon>Thermodesulfobacteriota</taxon>
        <taxon>Syntrophobacteria</taxon>
        <taxon>Syntrophobacterales</taxon>
        <taxon>Syntrophobacteraceae</taxon>
        <taxon>Desulforhabdus</taxon>
    </lineage>
</organism>
<evidence type="ECO:0000313" key="2">
    <source>
        <dbReference type="Proteomes" id="UP001144372"/>
    </source>
</evidence>
<dbReference type="PANTHER" id="PTHR30348">
    <property type="entry name" value="UNCHARACTERIZED PROTEIN YECE"/>
    <property type="match status" value="1"/>
</dbReference>
<dbReference type="Pfam" id="PF01904">
    <property type="entry name" value="DUF72"/>
    <property type="match status" value="1"/>
</dbReference>
<accession>A0A9W6FSD5</accession>
<evidence type="ECO:0000313" key="1">
    <source>
        <dbReference type="EMBL" id="GLI33919.1"/>
    </source>
</evidence>
<dbReference type="InterPro" id="IPR002763">
    <property type="entry name" value="DUF72"/>
</dbReference>
<gene>
    <name evidence="1" type="ORF">DAMNIGENAA_13520</name>
</gene>
<dbReference type="SUPFAM" id="SSF117396">
    <property type="entry name" value="TM1631-like"/>
    <property type="match status" value="1"/>
</dbReference>
<dbReference type="Gene3D" id="3.20.20.410">
    <property type="entry name" value="Protein of unknown function UPF0759"/>
    <property type="match status" value="1"/>
</dbReference>
<keyword evidence="2" id="KW-1185">Reference proteome</keyword>
<comment type="caution">
    <text evidence="1">The sequence shown here is derived from an EMBL/GenBank/DDBJ whole genome shotgun (WGS) entry which is preliminary data.</text>
</comment>